<feature type="transmembrane region" description="Helical" evidence="1">
    <location>
        <begin position="48"/>
        <end position="69"/>
    </location>
</feature>
<evidence type="ECO:0000313" key="2">
    <source>
        <dbReference type="EMBL" id="KJZ13004.1"/>
    </source>
</evidence>
<keyword evidence="3" id="KW-1185">Reference proteome</keyword>
<dbReference type="OrthoDB" id="6316297at2"/>
<feature type="transmembrane region" description="Helical" evidence="1">
    <location>
        <begin position="90"/>
        <end position="118"/>
    </location>
</feature>
<proteinExistence type="predicted"/>
<reference evidence="2 3" key="1">
    <citation type="journal article" date="2015" name="BMC Genomics">
        <title>Genome mining reveals unlocked bioactive potential of marine Gram-negative bacteria.</title>
        <authorList>
            <person name="Machado H."/>
            <person name="Sonnenschein E.C."/>
            <person name="Melchiorsen J."/>
            <person name="Gram L."/>
        </authorList>
    </citation>
    <scope>NUCLEOTIDE SEQUENCE [LARGE SCALE GENOMIC DNA]</scope>
    <source>
        <strain evidence="2 3">S2471</strain>
    </source>
</reference>
<dbReference type="RefSeq" id="WP_046003156.1">
    <property type="nucleotide sequence ID" value="NZ_JXYA01000002.1"/>
</dbReference>
<feature type="transmembrane region" description="Helical" evidence="1">
    <location>
        <begin position="133"/>
        <end position="157"/>
    </location>
</feature>
<keyword evidence="1" id="KW-0472">Membrane</keyword>
<sequence length="173" mass="19779">MISDTILLLVLLPALLIAWKDANARWLMMTLLGIQILDMSMYQVAITWVHHYYLWCLALNLLFIIVVLGRKQWAGAAYSCSKLPFFKEVILKYNLTTLECALILMYMCSGVVCALVWIEVQLYSFKIITTPYLYHYVFTAAQSVIHALEVCAVASYITRLRDQLNNGALHGNH</sequence>
<dbReference type="AlphaFoldDB" id="A0A0F4R0A2"/>
<gene>
    <name evidence="2" type="ORF">TW77_01315</name>
</gene>
<keyword evidence="1" id="KW-0812">Transmembrane</keyword>
<name>A0A0F4R0A2_9GAMM</name>
<dbReference type="PATRIC" id="fig|43658.5.peg.270"/>
<evidence type="ECO:0000313" key="3">
    <source>
        <dbReference type="Proteomes" id="UP000033452"/>
    </source>
</evidence>
<dbReference type="EMBL" id="JXYA01000002">
    <property type="protein sequence ID" value="KJZ13004.1"/>
    <property type="molecule type" value="Genomic_DNA"/>
</dbReference>
<dbReference type="Proteomes" id="UP000033452">
    <property type="component" value="Unassembled WGS sequence"/>
</dbReference>
<accession>A0A0F4R0A2</accession>
<evidence type="ECO:0000256" key="1">
    <source>
        <dbReference type="SAM" id="Phobius"/>
    </source>
</evidence>
<protein>
    <submittedName>
        <fullName evidence="2">Uncharacterized protein</fullName>
    </submittedName>
</protein>
<keyword evidence="1" id="KW-1133">Transmembrane helix</keyword>
<organism evidence="2 3">
    <name type="scientific">Pseudoalteromonas rubra</name>
    <dbReference type="NCBI Taxonomy" id="43658"/>
    <lineage>
        <taxon>Bacteria</taxon>
        <taxon>Pseudomonadati</taxon>
        <taxon>Pseudomonadota</taxon>
        <taxon>Gammaproteobacteria</taxon>
        <taxon>Alteromonadales</taxon>
        <taxon>Pseudoalteromonadaceae</taxon>
        <taxon>Pseudoalteromonas</taxon>
    </lineage>
</organism>
<comment type="caution">
    <text evidence="2">The sequence shown here is derived from an EMBL/GenBank/DDBJ whole genome shotgun (WGS) entry which is preliminary data.</text>
</comment>